<evidence type="ECO:0000256" key="1">
    <source>
        <dbReference type="SAM" id="Coils"/>
    </source>
</evidence>
<feature type="transmembrane region" description="Helical" evidence="2">
    <location>
        <begin position="20"/>
        <end position="37"/>
    </location>
</feature>
<keyword evidence="2" id="KW-0472">Membrane</keyword>
<proteinExistence type="predicted"/>
<reference evidence="3 4" key="1">
    <citation type="submission" date="2018-08" db="EMBL/GenBank/DDBJ databases">
        <title>Recombination of ecologically and evolutionarily significant loci maintains genetic cohesion in the Pseudomonas syringae species complex.</title>
        <authorList>
            <person name="Dillon M."/>
            <person name="Thakur S."/>
            <person name="Almeida R.N.D."/>
            <person name="Weir B.S."/>
            <person name="Guttman D.S."/>
        </authorList>
    </citation>
    <scope>NUCLEOTIDE SEQUENCE [LARGE SCALE GENOMIC DNA]</scope>
    <source>
        <strain evidence="3 4">ICMP 5931</strain>
    </source>
</reference>
<organism evidence="3 4">
    <name type="scientific">Pseudomonas amygdali pv. ulmi</name>
    <dbReference type="NCBI Taxonomy" id="251720"/>
    <lineage>
        <taxon>Bacteria</taxon>
        <taxon>Pseudomonadati</taxon>
        <taxon>Pseudomonadota</taxon>
        <taxon>Gammaproteobacteria</taxon>
        <taxon>Pseudomonadales</taxon>
        <taxon>Pseudomonadaceae</taxon>
        <taxon>Pseudomonas</taxon>
        <taxon>Pseudomonas amygdali</taxon>
    </lineage>
</organism>
<protein>
    <submittedName>
        <fullName evidence="3">Uncharacterized protein</fullName>
    </submittedName>
</protein>
<dbReference type="Proteomes" id="UP000271097">
    <property type="component" value="Unassembled WGS sequence"/>
</dbReference>
<comment type="caution">
    <text evidence="3">The sequence shown here is derived from an EMBL/GenBank/DDBJ whole genome shotgun (WGS) entry which is preliminary data.</text>
</comment>
<feature type="transmembrane region" description="Helical" evidence="2">
    <location>
        <begin position="58"/>
        <end position="80"/>
    </location>
</feature>
<dbReference type="AlphaFoldDB" id="A0A3M4T696"/>
<dbReference type="EMBL" id="RBRS01000089">
    <property type="protein sequence ID" value="RMR22670.1"/>
    <property type="molecule type" value="Genomic_DNA"/>
</dbReference>
<feature type="coiled-coil region" evidence="1">
    <location>
        <begin position="90"/>
        <end position="124"/>
    </location>
</feature>
<evidence type="ECO:0000313" key="3">
    <source>
        <dbReference type="EMBL" id="RMR22670.1"/>
    </source>
</evidence>
<accession>A0A3M4T696</accession>
<keyword evidence="2" id="KW-1133">Transmembrane helix</keyword>
<evidence type="ECO:0000256" key="2">
    <source>
        <dbReference type="SAM" id="Phobius"/>
    </source>
</evidence>
<evidence type="ECO:0000313" key="4">
    <source>
        <dbReference type="Proteomes" id="UP000271097"/>
    </source>
</evidence>
<keyword evidence="2" id="KW-0812">Transmembrane</keyword>
<name>A0A3M4T696_PSEA0</name>
<gene>
    <name evidence="3" type="ORF">ALP90_101882</name>
</gene>
<sequence length="300" mass="33440">MRYAFDSPPPAWAAYRLPGYALYIPPFAIPAIHLHPTRPTSPAMNDRSRRSRLSFSRLAAGLLLAAGLSVGPANAVGVIVNDPTSMAKALQEYAEQAKRWTETLKQYQQQLDHYQQQLIKLQRLNLGTSTMADNFAERPEDYGLEDDCPGAPKTGLSGVLQQFKSLAPNMKGNMVEEQMKVCTRMVLAKNAKYNESVRMLKRLIERNNQFKAIEAQRDRGGTSQGALAANDNEVQRFVAQNAMDLDYWQAQMTAYDSYIVGLKEDQSRMARKALDGDQNSWLKPLGQLVQAATLKAALSN</sequence>
<keyword evidence="1" id="KW-0175">Coiled coil</keyword>